<dbReference type="Gene3D" id="3.30.450.20">
    <property type="entry name" value="PAS domain"/>
    <property type="match status" value="1"/>
</dbReference>
<feature type="domain" description="PAC" evidence="1">
    <location>
        <begin position="1"/>
        <end position="53"/>
    </location>
</feature>
<reference evidence="2" key="1">
    <citation type="journal article" date="2014" name="Front. Microbiol.">
        <title>High frequency of phylogenetically diverse reductive dehalogenase-homologous genes in deep subseafloor sedimentary metagenomes.</title>
        <authorList>
            <person name="Kawai M."/>
            <person name="Futagami T."/>
            <person name="Toyoda A."/>
            <person name="Takaki Y."/>
            <person name="Nishi S."/>
            <person name="Hori S."/>
            <person name="Arai W."/>
            <person name="Tsubouchi T."/>
            <person name="Morono Y."/>
            <person name="Uchiyama I."/>
            <person name="Ito T."/>
            <person name="Fujiyama A."/>
            <person name="Inagaki F."/>
            <person name="Takami H."/>
        </authorList>
    </citation>
    <scope>NUCLEOTIDE SEQUENCE</scope>
    <source>
        <strain evidence="2">Expedition CK06-06</strain>
    </source>
</reference>
<dbReference type="EMBL" id="BARW01042008">
    <property type="protein sequence ID" value="GAJ19576.1"/>
    <property type="molecule type" value="Genomic_DNA"/>
</dbReference>
<feature type="non-terminal residue" evidence="2">
    <location>
        <position position="1"/>
    </location>
</feature>
<sequence length="77" mass="8889">HNREYEITSIEGKKIPIICSTSAFRDAGGRVTGGIEIFKDISELKSLQEEIVRREKKYRRIFEGSHDMIYTTNLQGK</sequence>
<accession>X1VRI5</accession>
<organism evidence="2">
    <name type="scientific">marine sediment metagenome</name>
    <dbReference type="NCBI Taxonomy" id="412755"/>
    <lineage>
        <taxon>unclassified sequences</taxon>
        <taxon>metagenomes</taxon>
        <taxon>ecological metagenomes</taxon>
    </lineage>
</organism>
<comment type="caution">
    <text evidence="2">The sequence shown here is derived from an EMBL/GenBank/DDBJ whole genome shotgun (WGS) entry which is preliminary data.</text>
</comment>
<proteinExistence type="predicted"/>
<evidence type="ECO:0000313" key="2">
    <source>
        <dbReference type="EMBL" id="GAJ19576.1"/>
    </source>
</evidence>
<dbReference type="PROSITE" id="PS50113">
    <property type="entry name" value="PAC"/>
    <property type="match status" value="1"/>
</dbReference>
<protein>
    <recommendedName>
        <fullName evidence="1">PAC domain-containing protein</fullName>
    </recommendedName>
</protein>
<dbReference type="InterPro" id="IPR035965">
    <property type="entry name" value="PAS-like_dom_sf"/>
</dbReference>
<gene>
    <name evidence="2" type="ORF">S12H4_62541</name>
</gene>
<evidence type="ECO:0000259" key="1">
    <source>
        <dbReference type="PROSITE" id="PS50113"/>
    </source>
</evidence>
<name>X1VRI5_9ZZZZ</name>
<dbReference type="AlphaFoldDB" id="X1VRI5"/>
<feature type="non-terminal residue" evidence="2">
    <location>
        <position position="77"/>
    </location>
</feature>
<dbReference type="SUPFAM" id="SSF55785">
    <property type="entry name" value="PYP-like sensor domain (PAS domain)"/>
    <property type="match status" value="2"/>
</dbReference>
<dbReference type="InterPro" id="IPR000700">
    <property type="entry name" value="PAS-assoc_C"/>
</dbReference>